<dbReference type="EMBL" id="CADEPI010000037">
    <property type="protein sequence ID" value="CAB3368435.1"/>
    <property type="molecule type" value="Genomic_DNA"/>
</dbReference>
<gene>
    <name evidence="1" type="ORF">CLODIP_2_CD06849</name>
</gene>
<dbReference type="Proteomes" id="UP000494165">
    <property type="component" value="Unassembled WGS sequence"/>
</dbReference>
<evidence type="ECO:0000313" key="1">
    <source>
        <dbReference type="EMBL" id="CAB3368435.1"/>
    </source>
</evidence>
<protein>
    <submittedName>
        <fullName evidence="1">Uncharacterized protein</fullName>
    </submittedName>
</protein>
<keyword evidence="2" id="KW-1185">Reference proteome</keyword>
<proteinExistence type="predicted"/>
<evidence type="ECO:0000313" key="2">
    <source>
        <dbReference type="Proteomes" id="UP000494165"/>
    </source>
</evidence>
<name>A0A8S1CT02_9INSE</name>
<dbReference type="AlphaFoldDB" id="A0A8S1CT02"/>
<sequence>MIVASRLSKNIMRANWKYPKMAHAKYFSNGQHTSSARSEFYPYLLRNYLIQEYSSGRNDSEDMTFIVAKQGCFFAEIVFTNYSTSERTIFTSRPVFVHTQVPKDKSIIICAV</sequence>
<comment type="caution">
    <text evidence="1">The sequence shown here is derived from an EMBL/GenBank/DDBJ whole genome shotgun (WGS) entry which is preliminary data.</text>
</comment>
<reference evidence="1 2" key="1">
    <citation type="submission" date="2020-04" db="EMBL/GenBank/DDBJ databases">
        <authorList>
            <person name="Alioto T."/>
            <person name="Alioto T."/>
            <person name="Gomez Garrido J."/>
        </authorList>
    </citation>
    <scope>NUCLEOTIDE SEQUENCE [LARGE SCALE GENOMIC DNA]</scope>
</reference>
<accession>A0A8S1CT02</accession>
<organism evidence="1 2">
    <name type="scientific">Cloeon dipterum</name>
    <dbReference type="NCBI Taxonomy" id="197152"/>
    <lineage>
        <taxon>Eukaryota</taxon>
        <taxon>Metazoa</taxon>
        <taxon>Ecdysozoa</taxon>
        <taxon>Arthropoda</taxon>
        <taxon>Hexapoda</taxon>
        <taxon>Insecta</taxon>
        <taxon>Pterygota</taxon>
        <taxon>Palaeoptera</taxon>
        <taxon>Ephemeroptera</taxon>
        <taxon>Pisciforma</taxon>
        <taxon>Baetidae</taxon>
        <taxon>Cloeon</taxon>
    </lineage>
</organism>